<feature type="transmembrane region" description="Helical" evidence="8">
    <location>
        <begin position="151"/>
        <end position="173"/>
    </location>
</feature>
<dbReference type="OrthoDB" id="6276488at2759"/>
<dbReference type="SUPFAM" id="SSF81321">
    <property type="entry name" value="Family A G protein-coupled receptor-like"/>
    <property type="match status" value="1"/>
</dbReference>
<keyword evidence="3 8" id="KW-1133">Transmembrane helix</keyword>
<feature type="transmembrane region" description="Helical" evidence="8">
    <location>
        <begin position="104"/>
        <end position="130"/>
    </location>
</feature>
<dbReference type="PANTHER" id="PTHR24243">
    <property type="entry name" value="G-PROTEIN COUPLED RECEPTOR"/>
    <property type="match status" value="1"/>
</dbReference>
<gene>
    <name evidence="10" type="primary">106061959</name>
</gene>
<proteinExistence type="predicted"/>
<dbReference type="Gene3D" id="1.20.1070.10">
    <property type="entry name" value="Rhodopsin 7-helix transmembrane proteins"/>
    <property type="match status" value="1"/>
</dbReference>
<dbReference type="AlphaFoldDB" id="A0A2C9LLN9"/>
<keyword evidence="7" id="KW-0807">Transducer</keyword>
<reference evidence="10" key="1">
    <citation type="submission" date="2020-05" db="UniProtKB">
        <authorList>
            <consortium name="EnsemblMetazoa"/>
        </authorList>
    </citation>
    <scope>IDENTIFICATION</scope>
    <source>
        <strain evidence="10">BB02</strain>
    </source>
</reference>
<name>A0A2C9LLN9_BIOGL</name>
<comment type="subcellular location">
    <subcellularLocation>
        <location evidence="1">Membrane</location>
        <topology evidence="1">Multi-pass membrane protein</topology>
    </subcellularLocation>
</comment>
<dbReference type="InterPro" id="IPR000276">
    <property type="entry name" value="GPCR_Rhodpsn"/>
</dbReference>
<keyword evidence="6" id="KW-0675">Receptor</keyword>
<feature type="transmembrane region" description="Helical" evidence="8">
    <location>
        <begin position="261"/>
        <end position="285"/>
    </location>
</feature>
<evidence type="ECO:0000313" key="10">
    <source>
        <dbReference type="EnsemblMetazoa" id="BGLB032370-PA"/>
    </source>
</evidence>
<dbReference type="EnsemblMetazoa" id="BGLB032370-RA">
    <property type="protein sequence ID" value="BGLB032370-PA"/>
    <property type="gene ID" value="BGLB032370"/>
</dbReference>
<dbReference type="STRING" id="6526.A0A2C9LLN9"/>
<evidence type="ECO:0000256" key="1">
    <source>
        <dbReference type="ARBA" id="ARBA00004141"/>
    </source>
</evidence>
<evidence type="ECO:0000256" key="6">
    <source>
        <dbReference type="ARBA" id="ARBA00023170"/>
    </source>
</evidence>
<evidence type="ECO:0000256" key="5">
    <source>
        <dbReference type="ARBA" id="ARBA00023136"/>
    </source>
</evidence>
<accession>A0A2C9LLN9</accession>
<dbReference type="GO" id="GO:0004930">
    <property type="term" value="F:G protein-coupled receptor activity"/>
    <property type="evidence" value="ECO:0007669"/>
    <property type="project" value="UniProtKB-KW"/>
</dbReference>
<dbReference type="RefSeq" id="XP_013075650.2">
    <property type="nucleotide sequence ID" value="XM_013220196.2"/>
</dbReference>
<feature type="transmembrane region" description="Helical" evidence="8">
    <location>
        <begin position="297"/>
        <end position="320"/>
    </location>
</feature>
<dbReference type="GO" id="GO:0005886">
    <property type="term" value="C:plasma membrane"/>
    <property type="evidence" value="ECO:0007669"/>
    <property type="project" value="TreeGrafter"/>
</dbReference>
<feature type="transmembrane region" description="Helical" evidence="8">
    <location>
        <begin position="211"/>
        <end position="232"/>
    </location>
</feature>
<dbReference type="PRINTS" id="PR00237">
    <property type="entry name" value="GPCRRHODOPSN"/>
</dbReference>
<evidence type="ECO:0000256" key="3">
    <source>
        <dbReference type="ARBA" id="ARBA00022989"/>
    </source>
</evidence>
<sequence length="343" mass="38855">MAQTYLNSSFPLTTNTPQTNQDWVITILDMVFNCGLLHCLSVSGVLANIINILILSKYGLRETTSLLLFSLSVSDLFCSLLQPIRRLHCIVAQFDSQLANNMRSFTVVYFFPMPDIFVSISILHTTVIAVERLVAVCAPLRVSRIFTPRRVKWLLLFIYMYVIVLMAPTLFLFDFFWTPDPSTNRTTGVFTLTQFYKSSYDSMNQYMNMGLTNLLVTFTLAVTIICSIVIGYKITVGRKSTLVQLSSSVSKEVKDMKVIKMLLTVCVVNACVSLPTVTINLFLLYSNTLIQSSGKLYYLLRSFIIVLYQLNASINFIIYISMSSKFASILNTFCHCKKKTNNI</sequence>
<dbReference type="VEuPathDB" id="VectorBase:BGLB032370"/>
<evidence type="ECO:0000256" key="7">
    <source>
        <dbReference type="ARBA" id="ARBA00023224"/>
    </source>
</evidence>
<dbReference type="PANTHER" id="PTHR24243:SF230">
    <property type="entry name" value="G-PROTEIN COUPLED RECEPTORS FAMILY 1 PROFILE DOMAIN-CONTAINING PROTEIN"/>
    <property type="match status" value="1"/>
</dbReference>
<feature type="domain" description="G-protein coupled receptors family 1 profile" evidence="9">
    <location>
        <begin position="47"/>
        <end position="319"/>
    </location>
</feature>
<evidence type="ECO:0000256" key="2">
    <source>
        <dbReference type="ARBA" id="ARBA00022692"/>
    </source>
</evidence>
<evidence type="ECO:0000313" key="11">
    <source>
        <dbReference type="Proteomes" id="UP000076420"/>
    </source>
</evidence>
<evidence type="ECO:0000256" key="4">
    <source>
        <dbReference type="ARBA" id="ARBA00023040"/>
    </source>
</evidence>
<dbReference type="InterPro" id="IPR017452">
    <property type="entry name" value="GPCR_Rhodpsn_7TM"/>
</dbReference>
<keyword evidence="4" id="KW-0297">G-protein coupled receptor</keyword>
<feature type="transmembrane region" description="Helical" evidence="8">
    <location>
        <begin position="30"/>
        <end position="54"/>
    </location>
</feature>
<dbReference type="VEuPathDB" id="VectorBase:BGLAX_027822"/>
<dbReference type="KEGG" id="bgt:106061959"/>
<keyword evidence="2 8" id="KW-0812">Transmembrane</keyword>
<keyword evidence="5 8" id="KW-0472">Membrane</keyword>
<organism evidence="10 11">
    <name type="scientific">Biomphalaria glabrata</name>
    <name type="common">Bloodfluke planorb</name>
    <name type="synonym">Freshwater snail</name>
    <dbReference type="NCBI Taxonomy" id="6526"/>
    <lineage>
        <taxon>Eukaryota</taxon>
        <taxon>Metazoa</taxon>
        <taxon>Spiralia</taxon>
        <taxon>Lophotrochozoa</taxon>
        <taxon>Mollusca</taxon>
        <taxon>Gastropoda</taxon>
        <taxon>Heterobranchia</taxon>
        <taxon>Euthyneura</taxon>
        <taxon>Panpulmonata</taxon>
        <taxon>Hygrophila</taxon>
        <taxon>Lymnaeoidea</taxon>
        <taxon>Planorbidae</taxon>
        <taxon>Biomphalaria</taxon>
    </lineage>
</organism>
<dbReference type="Pfam" id="PF00001">
    <property type="entry name" value="7tm_1"/>
    <property type="match status" value="1"/>
</dbReference>
<dbReference type="PROSITE" id="PS50262">
    <property type="entry name" value="G_PROTEIN_RECEP_F1_2"/>
    <property type="match status" value="1"/>
</dbReference>
<evidence type="ECO:0000259" key="9">
    <source>
        <dbReference type="PROSITE" id="PS50262"/>
    </source>
</evidence>
<evidence type="ECO:0000256" key="8">
    <source>
        <dbReference type="SAM" id="Phobius"/>
    </source>
</evidence>
<dbReference type="Proteomes" id="UP000076420">
    <property type="component" value="Unassembled WGS sequence"/>
</dbReference>
<protein>
    <recommendedName>
        <fullName evidence="9">G-protein coupled receptors family 1 profile domain-containing protein</fullName>
    </recommendedName>
</protein>